<sequence>MASYPSRSPGLVALGFRAQPNQARISHAALFLLTLLSLTLFVWSIGATVASYQGQDARGSQRAPVIATDSEPTSHIAFVLDRLSGASLQFTVAYVIPKDITAAPPPGLEEWPQPGEVYLSPALLKAGKGEGIETRYGELAGEISPGGLTTENELFAYVNPADRPTLDERFQPVSHFGASRPALTGSLLDRPPISQPLQAIFLILGIPLILLVRSTLKMGLYHRRRESTVLFGLGAKRLELILWHLGKVVAPFIGWACLAIIGLAILCTFGLRIPNINFVISADDFQAGLFPFVITALLVSVVFSFVWLAVSLKPLDTKVTTRPSSIAESYSPKRARIGAIAAPLTIVVATIGADQKNTLAFFAFIALVVITIITTSDTIGALLLYCARSLRQRAKHREDPETLVASATLESRSSSVNRIAVTTLMALLSAVVIQTVLGIFAQADQTAKATFTKFNNSVLVLSLFPEMPEKHIAQLVDAVDDSQSAHALLLSTRFDPSTEQEKLEIALNDPTDRALLDNEIAREYVSMRQQKIGDDSDSIKTLTIKEALQLRNTDASIPAEEIHPEWELVFISHTPGTLDIAKVKQIAFGSIAPLPFMQIPEESWIVAQTQSIARNDWVELFVLGALGLLALSLVVFIVDESNDGLRRLAQMKTVSGRPIHVNKISFIRIGLPVGLGAAAGLLLASIFSISLVLLYGESLNLFTRTLPAIFIALALLFSALWVVSARNLRSLVKGTQ</sequence>
<evidence type="ECO:0008006" key="4">
    <source>
        <dbReference type="Google" id="ProtNLM"/>
    </source>
</evidence>
<feature type="transmembrane region" description="Helical" evidence="1">
    <location>
        <begin position="291"/>
        <end position="315"/>
    </location>
</feature>
<dbReference type="KEGG" id="tbw:NCTC13354_00892"/>
<proteinExistence type="predicted"/>
<dbReference type="AlphaFoldDB" id="A0A448PE63"/>
<keyword evidence="1" id="KW-1133">Transmembrane helix</keyword>
<name>A0A448PE63_9ACTO</name>
<feature type="transmembrane region" description="Helical" evidence="1">
    <location>
        <begin position="335"/>
        <end position="353"/>
    </location>
</feature>
<feature type="transmembrane region" description="Helical" evidence="1">
    <location>
        <begin position="673"/>
        <end position="695"/>
    </location>
</feature>
<reference evidence="2 3" key="1">
    <citation type="submission" date="2018-12" db="EMBL/GenBank/DDBJ databases">
        <authorList>
            <consortium name="Pathogen Informatics"/>
        </authorList>
    </citation>
    <scope>NUCLEOTIDE SEQUENCE [LARGE SCALE GENOMIC DNA]</scope>
    <source>
        <strain evidence="2 3">NCTC13354</strain>
    </source>
</reference>
<evidence type="ECO:0000256" key="1">
    <source>
        <dbReference type="SAM" id="Phobius"/>
    </source>
</evidence>
<dbReference type="EMBL" id="LR134476">
    <property type="protein sequence ID" value="VEI13184.1"/>
    <property type="molecule type" value="Genomic_DNA"/>
</dbReference>
<gene>
    <name evidence="2" type="ORF">NCTC13354_00892</name>
</gene>
<feature type="transmembrane region" description="Helical" evidence="1">
    <location>
        <begin position="419"/>
        <end position="441"/>
    </location>
</feature>
<organism evidence="2 3">
    <name type="scientific">Trueperella bialowiezensis</name>
    <dbReference type="NCBI Taxonomy" id="312285"/>
    <lineage>
        <taxon>Bacteria</taxon>
        <taxon>Bacillati</taxon>
        <taxon>Actinomycetota</taxon>
        <taxon>Actinomycetes</taxon>
        <taxon>Actinomycetales</taxon>
        <taxon>Actinomycetaceae</taxon>
        <taxon>Trueperella</taxon>
    </lineage>
</organism>
<feature type="transmembrane region" description="Helical" evidence="1">
    <location>
        <begin position="197"/>
        <end position="216"/>
    </location>
</feature>
<protein>
    <recommendedName>
        <fullName evidence="4">FtsX-like permease family</fullName>
    </recommendedName>
</protein>
<feature type="transmembrane region" description="Helical" evidence="1">
    <location>
        <begin position="248"/>
        <end position="271"/>
    </location>
</feature>
<feature type="transmembrane region" description="Helical" evidence="1">
    <location>
        <begin position="701"/>
        <end position="723"/>
    </location>
</feature>
<keyword evidence="1" id="KW-0472">Membrane</keyword>
<dbReference type="Proteomes" id="UP000269542">
    <property type="component" value="Chromosome"/>
</dbReference>
<keyword evidence="1" id="KW-0812">Transmembrane</keyword>
<accession>A0A448PE63</accession>
<feature type="transmembrane region" description="Helical" evidence="1">
    <location>
        <begin position="29"/>
        <end position="52"/>
    </location>
</feature>
<keyword evidence="3" id="KW-1185">Reference proteome</keyword>
<evidence type="ECO:0000313" key="2">
    <source>
        <dbReference type="EMBL" id="VEI13184.1"/>
    </source>
</evidence>
<feature type="transmembrane region" description="Helical" evidence="1">
    <location>
        <begin position="359"/>
        <end position="387"/>
    </location>
</feature>
<feature type="transmembrane region" description="Helical" evidence="1">
    <location>
        <begin position="617"/>
        <end position="638"/>
    </location>
</feature>
<evidence type="ECO:0000313" key="3">
    <source>
        <dbReference type="Proteomes" id="UP000269542"/>
    </source>
</evidence>